<keyword evidence="2" id="KW-1185">Reference proteome</keyword>
<dbReference type="EMBL" id="KB446540">
    <property type="protein sequence ID" value="EME43683.1"/>
    <property type="molecule type" value="Genomic_DNA"/>
</dbReference>
<proteinExistence type="predicted"/>
<gene>
    <name evidence="1" type="ORF">DOTSEDRAFT_72888</name>
</gene>
<dbReference type="AlphaFoldDB" id="M2WNU2"/>
<evidence type="ECO:0000313" key="1">
    <source>
        <dbReference type="EMBL" id="EME43683.1"/>
    </source>
</evidence>
<organism evidence="1 2">
    <name type="scientific">Dothistroma septosporum (strain NZE10 / CBS 128990)</name>
    <name type="common">Red band needle blight fungus</name>
    <name type="synonym">Mycosphaerella pini</name>
    <dbReference type="NCBI Taxonomy" id="675120"/>
    <lineage>
        <taxon>Eukaryota</taxon>
        <taxon>Fungi</taxon>
        <taxon>Dikarya</taxon>
        <taxon>Ascomycota</taxon>
        <taxon>Pezizomycotina</taxon>
        <taxon>Dothideomycetes</taxon>
        <taxon>Dothideomycetidae</taxon>
        <taxon>Mycosphaerellales</taxon>
        <taxon>Mycosphaerellaceae</taxon>
        <taxon>Dothistroma</taxon>
    </lineage>
</organism>
<name>M2WNU2_DOTSN</name>
<evidence type="ECO:0000313" key="2">
    <source>
        <dbReference type="Proteomes" id="UP000016933"/>
    </source>
</evidence>
<reference evidence="1 2" key="2">
    <citation type="journal article" date="2012" name="PLoS Pathog.">
        <title>Diverse lifestyles and strategies of plant pathogenesis encoded in the genomes of eighteen Dothideomycetes fungi.</title>
        <authorList>
            <person name="Ohm R.A."/>
            <person name="Feau N."/>
            <person name="Henrissat B."/>
            <person name="Schoch C.L."/>
            <person name="Horwitz B.A."/>
            <person name="Barry K.W."/>
            <person name="Condon B.J."/>
            <person name="Copeland A.C."/>
            <person name="Dhillon B."/>
            <person name="Glaser F."/>
            <person name="Hesse C.N."/>
            <person name="Kosti I."/>
            <person name="LaButti K."/>
            <person name="Lindquist E.A."/>
            <person name="Lucas S."/>
            <person name="Salamov A.A."/>
            <person name="Bradshaw R.E."/>
            <person name="Ciuffetti L."/>
            <person name="Hamelin R.C."/>
            <person name="Kema G.H.J."/>
            <person name="Lawrence C."/>
            <person name="Scott J.A."/>
            <person name="Spatafora J.W."/>
            <person name="Turgeon B.G."/>
            <person name="de Wit P.J.G.M."/>
            <person name="Zhong S."/>
            <person name="Goodwin S.B."/>
            <person name="Grigoriev I.V."/>
        </authorList>
    </citation>
    <scope>NUCLEOTIDE SEQUENCE [LARGE SCALE GENOMIC DNA]</scope>
    <source>
        <strain evidence="2">NZE10 / CBS 128990</strain>
    </source>
</reference>
<sequence>MQIAKKIWLHLLCAISMRKGVLIVSLLGLLSSWSVETLKSYYLDSSQAATATRA</sequence>
<accession>M2WNU2</accession>
<dbReference type="Proteomes" id="UP000016933">
    <property type="component" value="Unassembled WGS sequence"/>
</dbReference>
<reference evidence="2" key="1">
    <citation type="journal article" date="2012" name="PLoS Genet.">
        <title>The genomes of the fungal plant pathogens Cladosporium fulvum and Dothistroma septosporum reveal adaptation to different hosts and lifestyles but also signatures of common ancestry.</title>
        <authorList>
            <person name="de Wit P.J.G.M."/>
            <person name="van der Burgt A."/>
            <person name="Oekmen B."/>
            <person name="Stergiopoulos I."/>
            <person name="Abd-Elsalam K.A."/>
            <person name="Aerts A.L."/>
            <person name="Bahkali A.H."/>
            <person name="Beenen H.G."/>
            <person name="Chettri P."/>
            <person name="Cox M.P."/>
            <person name="Datema E."/>
            <person name="de Vries R.P."/>
            <person name="Dhillon B."/>
            <person name="Ganley A.R."/>
            <person name="Griffiths S.A."/>
            <person name="Guo Y."/>
            <person name="Hamelin R.C."/>
            <person name="Henrissat B."/>
            <person name="Kabir M.S."/>
            <person name="Jashni M.K."/>
            <person name="Kema G."/>
            <person name="Klaubauf S."/>
            <person name="Lapidus A."/>
            <person name="Levasseur A."/>
            <person name="Lindquist E."/>
            <person name="Mehrabi R."/>
            <person name="Ohm R.A."/>
            <person name="Owen T.J."/>
            <person name="Salamov A."/>
            <person name="Schwelm A."/>
            <person name="Schijlen E."/>
            <person name="Sun H."/>
            <person name="van den Burg H.A."/>
            <person name="van Ham R.C.H.J."/>
            <person name="Zhang S."/>
            <person name="Goodwin S.B."/>
            <person name="Grigoriev I.V."/>
            <person name="Collemare J."/>
            <person name="Bradshaw R.E."/>
        </authorList>
    </citation>
    <scope>NUCLEOTIDE SEQUENCE [LARGE SCALE GENOMIC DNA]</scope>
    <source>
        <strain evidence="2">NZE10 / CBS 128990</strain>
    </source>
</reference>
<protein>
    <submittedName>
        <fullName evidence="1">Uncharacterized protein</fullName>
    </submittedName>
</protein>
<dbReference type="HOGENOM" id="CLU_3050296_0_0_1"/>